<evidence type="ECO:0000256" key="1">
    <source>
        <dbReference type="SAM" id="MobiDB-lite"/>
    </source>
</evidence>
<organism evidence="2 3">
    <name type="scientific">Shinella curvata</name>
    <dbReference type="NCBI Taxonomy" id="1817964"/>
    <lineage>
        <taxon>Bacteria</taxon>
        <taxon>Pseudomonadati</taxon>
        <taxon>Pseudomonadota</taxon>
        <taxon>Alphaproteobacteria</taxon>
        <taxon>Hyphomicrobiales</taxon>
        <taxon>Rhizobiaceae</taxon>
        <taxon>Shinella</taxon>
    </lineage>
</organism>
<gene>
    <name evidence="2" type="ORF">GB928_018500</name>
</gene>
<dbReference type="Proteomes" id="UP001177080">
    <property type="component" value="Unassembled WGS sequence"/>
</dbReference>
<name>A0ABT8XHM2_9HYPH</name>
<keyword evidence="3" id="KW-1185">Reference proteome</keyword>
<comment type="caution">
    <text evidence="2">The sequence shown here is derived from an EMBL/GenBank/DDBJ whole genome shotgun (WGS) entry which is preliminary data.</text>
</comment>
<evidence type="ECO:0000313" key="2">
    <source>
        <dbReference type="EMBL" id="MDO6123182.1"/>
    </source>
</evidence>
<sequence>MDDVPPFVIGVEKEQAHWVVIVEERNQPERKHRFVREEAAHQRAREESARLSEKYSG</sequence>
<protein>
    <recommendedName>
        <fullName evidence="4">Transposase</fullName>
    </recommendedName>
</protein>
<evidence type="ECO:0008006" key="4">
    <source>
        <dbReference type="Google" id="ProtNLM"/>
    </source>
</evidence>
<reference evidence="2" key="1">
    <citation type="submission" date="2022-04" db="EMBL/GenBank/DDBJ databases">
        <title>Shinella lacus sp. nov., a novel member of the genus Shinella from water.</title>
        <authorList>
            <person name="Deng Y."/>
        </authorList>
    </citation>
    <scope>NUCLEOTIDE SEQUENCE</scope>
    <source>
        <strain evidence="2">JCM 31239</strain>
    </source>
</reference>
<accession>A0ABT8XHM2</accession>
<proteinExistence type="predicted"/>
<dbReference type="RefSeq" id="WP_244760804.1">
    <property type="nucleotide sequence ID" value="NZ_JALJCJ010000002.1"/>
</dbReference>
<feature type="region of interest" description="Disordered" evidence="1">
    <location>
        <begin position="35"/>
        <end position="57"/>
    </location>
</feature>
<dbReference type="EMBL" id="WHSC02000007">
    <property type="protein sequence ID" value="MDO6123182.1"/>
    <property type="molecule type" value="Genomic_DNA"/>
</dbReference>
<evidence type="ECO:0000313" key="3">
    <source>
        <dbReference type="Proteomes" id="UP001177080"/>
    </source>
</evidence>